<dbReference type="EMBL" id="LR746274">
    <property type="protein sequence ID" value="CAA7405221.1"/>
    <property type="molecule type" value="Genomic_DNA"/>
</dbReference>
<organism evidence="2 3">
    <name type="scientific">Spirodela intermedia</name>
    <name type="common">Intermediate duckweed</name>
    <dbReference type="NCBI Taxonomy" id="51605"/>
    <lineage>
        <taxon>Eukaryota</taxon>
        <taxon>Viridiplantae</taxon>
        <taxon>Streptophyta</taxon>
        <taxon>Embryophyta</taxon>
        <taxon>Tracheophyta</taxon>
        <taxon>Spermatophyta</taxon>
        <taxon>Magnoliopsida</taxon>
        <taxon>Liliopsida</taxon>
        <taxon>Araceae</taxon>
        <taxon>Lemnoideae</taxon>
        <taxon>Spirodela</taxon>
    </lineage>
</organism>
<feature type="region of interest" description="Disordered" evidence="1">
    <location>
        <begin position="34"/>
        <end position="54"/>
    </location>
</feature>
<dbReference type="InterPro" id="IPR044278">
    <property type="entry name" value="BHLH95-like"/>
</dbReference>
<gene>
    <name evidence="2" type="ORF">SI8410_11015899</name>
</gene>
<dbReference type="CDD" id="cd04873">
    <property type="entry name" value="ACT_UUR-ACR-like"/>
    <property type="match status" value="1"/>
</dbReference>
<sequence length="268" mass="30175">MSNHSFSDDSASRGDKYSENQIKYSSKALIALGVQTGPEPPQNTKSHSVVADEGRGGARALLESEHEDEYVAIVDEAINFSRSLEETLKGVEEASQEEDAPMEPREASMTVEVKGLTDEIYNPRPQQEYEICWASPNAVVSVTGDHAQISICSARRPGLLLTVAHVLEKHNLAVVSQHVSSDQFKDLILMHVQAECHDRRSFLWVRPDSLVNGRLPPRWRLDRARLLEFIRVSPRVRHWCPQLPAVSSPPPPQNFITFRSLKKFRDQC</sequence>
<dbReference type="PANTHER" id="PTHR46772:SF8">
    <property type="entry name" value="TRANSCRIPTION FACTOR BHLH95"/>
    <property type="match status" value="1"/>
</dbReference>
<name>A0A7I8L5D7_SPIIN</name>
<protein>
    <submittedName>
        <fullName evidence="2">Uncharacterized protein</fullName>
    </submittedName>
</protein>
<dbReference type="AlphaFoldDB" id="A0A7I8L5D7"/>
<dbReference type="InterPro" id="IPR045865">
    <property type="entry name" value="ACT-like_dom_sf"/>
</dbReference>
<proteinExistence type="predicted"/>
<evidence type="ECO:0000313" key="3">
    <source>
        <dbReference type="Proteomes" id="UP000663760"/>
    </source>
</evidence>
<accession>A0A7I8L5D7</accession>
<dbReference type="OrthoDB" id="690068at2759"/>
<keyword evidence="3" id="KW-1185">Reference proteome</keyword>
<evidence type="ECO:0000256" key="1">
    <source>
        <dbReference type="SAM" id="MobiDB-lite"/>
    </source>
</evidence>
<reference evidence="2" key="1">
    <citation type="submission" date="2020-02" db="EMBL/GenBank/DDBJ databases">
        <authorList>
            <person name="Scholz U."/>
            <person name="Mascher M."/>
            <person name="Fiebig A."/>
        </authorList>
    </citation>
    <scope>NUCLEOTIDE SEQUENCE</scope>
</reference>
<evidence type="ECO:0000313" key="2">
    <source>
        <dbReference type="EMBL" id="CAA7405221.1"/>
    </source>
</evidence>
<dbReference type="GO" id="GO:0003700">
    <property type="term" value="F:DNA-binding transcription factor activity"/>
    <property type="evidence" value="ECO:0007669"/>
    <property type="project" value="InterPro"/>
</dbReference>
<dbReference type="GO" id="GO:0009960">
    <property type="term" value="P:endosperm development"/>
    <property type="evidence" value="ECO:0007669"/>
    <property type="project" value="InterPro"/>
</dbReference>
<dbReference type="SUPFAM" id="SSF55021">
    <property type="entry name" value="ACT-like"/>
    <property type="match status" value="1"/>
</dbReference>
<dbReference type="PANTHER" id="PTHR46772">
    <property type="entry name" value="BHLH DOMAIN-CONTAINING PROTEIN"/>
    <property type="match status" value="1"/>
</dbReference>
<dbReference type="Proteomes" id="UP000663760">
    <property type="component" value="Chromosome 11"/>
</dbReference>